<organism evidence="3 4">
    <name type="scientific">Oikopleura dioica</name>
    <name type="common">Tunicate</name>
    <dbReference type="NCBI Taxonomy" id="34765"/>
    <lineage>
        <taxon>Eukaryota</taxon>
        <taxon>Metazoa</taxon>
        <taxon>Chordata</taxon>
        <taxon>Tunicata</taxon>
        <taxon>Appendicularia</taxon>
        <taxon>Copelata</taxon>
        <taxon>Oikopleuridae</taxon>
        <taxon>Oikopleura</taxon>
    </lineage>
</organism>
<comment type="similarity">
    <text evidence="1">Belongs to the helicase family. RecQ subfamily.</text>
</comment>
<gene>
    <name evidence="3" type="ORF">OKIOD_LOCUS4782</name>
</gene>
<evidence type="ECO:0000256" key="1">
    <source>
        <dbReference type="ARBA" id="ARBA00005446"/>
    </source>
</evidence>
<keyword evidence="4" id="KW-1185">Reference proteome</keyword>
<dbReference type="InterPro" id="IPR014001">
    <property type="entry name" value="Helicase_ATP-bd"/>
</dbReference>
<accession>A0ABN7S3S7</accession>
<dbReference type="SUPFAM" id="SSF52540">
    <property type="entry name" value="P-loop containing nucleoside triphosphate hydrolases"/>
    <property type="match status" value="1"/>
</dbReference>
<protein>
    <submittedName>
        <fullName evidence="3">Oidioi.mRNA.OKI2018_I69.PAR.g13224.t1.cds</fullName>
    </submittedName>
</protein>
<proteinExistence type="inferred from homology"/>
<dbReference type="PANTHER" id="PTHR13710:SF154">
    <property type="entry name" value="RECQ HELICASE, PUTATIVE (AFU_ORTHOLOGUE AFUA_6G14720)-RELATED"/>
    <property type="match status" value="1"/>
</dbReference>
<evidence type="ECO:0000313" key="4">
    <source>
        <dbReference type="Proteomes" id="UP001158576"/>
    </source>
</evidence>
<dbReference type="EMBL" id="OU015568">
    <property type="protein sequence ID" value="CAG5091745.1"/>
    <property type="molecule type" value="Genomic_DNA"/>
</dbReference>
<dbReference type="InterPro" id="IPR027417">
    <property type="entry name" value="P-loop_NTPase"/>
</dbReference>
<dbReference type="PROSITE" id="PS51192">
    <property type="entry name" value="HELICASE_ATP_BIND_1"/>
    <property type="match status" value="1"/>
</dbReference>
<dbReference type="InterPro" id="IPR011545">
    <property type="entry name" value="DEAD/DEAH_box_helicase_dom"/>
</dbReference>
<evidence type="ECO:0000313" key="3">
    <source>
        <dbReference type="EMBL" id="CAG5091745.1"/>
    </source>
</evidence>
<dbReference type="PANTHER" id="PTHR13710">
    <property type="entry name" value="DNA HELICASE RECQ FAMILY MEMBER"/>
    <property type="match status" value="1"/>
</dbReference>
<dbReference type="Pfam" id="PF00270">
    <property type="entry name" value="DEAD"/>
    <property type="match status" value="1"/>
</dbReference>
<dbReference type="Gene3D" id="3.40.50.300">
    <property type="entry name" value="P-loop containing nucleotide triphosphate hydrolases"/>
    <property type="match status" value="1"/>
</dbReference>
<dbReference type="Proteomes" id="UP001158576">
    <property type="component" value="Chromosome PAR"/>
</dbReference>
<evidence type="ECO:0000259" key="2">
    <source>
        <dbReference type="PROSITE" id="PS51192"/>
    </source>
</evidence>
<feature type="domain" description="Helicase ATP-binding" evidence="2">
    <location>
        <begin position="52"/>
        <end position="220"/>
    </location>
</feature>
<dbReference type="SMART" id="SM00487">
    <property type="entry name" value="DEXDc"/>
    <property type="match status" value="1"/>
</dbReference>
<sequence>MNENRSNESNEAPEVFFGDPLLTAEEQYKIVKKTFKEVMGHQNMRSWQYEAIEALGAGKDTLIVQCTGSGKSAVFLTYAALQQTGYTLIVLPVNNIREDMMTFLDHSGISQTKLRDTNFLEWAAIKEWKRLRNYRVIFASPESLNKNHLVLQLLNEHHPMKAAIFDEVHTCIEWSSFRTEMKFLGFAREIASAPFLACTATATKHVERGIKKTLRMTQPKIIKGATDRKNIYYRILTKTNAARNNSKQASAEALFNDLKRAGLVKPDKIINNRQLYRLKERVLIYINVRNEGEFLYDNLSRFFDMQRFGKYFGNDAIIIMEAVIDCKEKATMANVLKKMKPKKHFYAVTRALIINDYLNLRHYDGEGAIRMVVSLKGYDFMQSPKKKFITVLTTEMKTPRIISKGSRDCIMETEGELKAQKEEENAVFGKIEIFRAEEPQKKKEDAYERSYRKMMYAIMEDVTQQYKDRKKPQLPFSRELLERVILWRPTTEESMCKIPRMTAAAAKMYQSFYLNTAKYKNLCPELEVDRQIYEEEDATYEMMKNPPKTWAQKKPHEELRLRSWMIYKRYLDGETIEQIALKEHATHDRIAGIMSEVIACGKPIQLEDFGLGDLTAGMSELIM</sequence>
<name>A0ABN7S3S7_OIKDI</name>
<reference evidence="3 4" key="1">
    <citation type="submission" date="2021-04" db="EMBL/GenBank/DDBJ databases">
        <authorList>
            <person name="Bliznina A."/>
        </authorList>
    </citation>
    <scope>NUCLEOTIDE SEQUENCE [LARGE SCALE GENOMIC DNA]</scope>
</reference>